<comment type="caution">
    <text evidence="2">The sequence shown here is derived from an EMBL/GenBank/DDBJ whole genome shotgun (WGS) entry which is preliminary data.</text>
</comment>
<feature type="region of interest" description="Disordered" evidence="1">
    <location>
        <begin position="1"/>
        <end position="63"/>
    </location>
</feature>
<protein>
    <submittedName>
        <fullName evidence="2">Uncharacterized protein</fullName>
    </submittedName>
</protein>
<sequence>MMGDIKRKNANDIPSATKKTKKRQEEQVKSKLLSRPDEPTQEEEEGGMDIPQEETLQEDDTVENPDMVAEPDVEQNKKNCCYKNTIPITARGQTKRDEAKFVKKIYKYVKYLKEILANHRKVKKGDQISIDASCSMIITKNIPQKLKDSGSTVPIEIGDINFSKALCDLRANINLKPLSIYKKLGLGELKNTNITQQLTDISSVQPKWVLEDVLVTVCNFVIPIDFVILKFEEDCEIPILLVRPFLPTSRSCIDLE</sequence>
<feature type="compositionally biased region" description="Basic and acidic residues" evidence="1">
    <location>
        <begin position="1"/>
        <end position="10"/>
    </location>
</feature>
<dbReference type="Gene3D" id="2.40.70.10">
    <property type="entry name" value="Acid Proteases"/>
    <property type="match status" value="1"/>
</dbReference>
<dbReference type="AlphaFoldDB" id="A0A5B6VUM1"/>
<organism evidence="2 3">
    <name type="scientific">Gossypium australe</name>
    <dbReference type="NCBI Taxonomy" id="47621"/>
    <lineage>
        <taxon>Eukaryota</taxon>
        <taxon>Viridiplantae</taxon>
        <taxon>Streptophyta</taxon>
        <taxon>Embryophyta</taxon>
        <taxon>Tracheophyta</taxon>
        <taxon>Spermatophyta</taxon>
        <taxon>Magnoliopsida</taxon>
        <taxon>eudicotyledons</taxon>
        <taxon>Gunneridae</taxon>
        <taxon>Pentapetalae</taxon>
        <taxon>rosids</taxon>
        <taxon>malvids</taxon>
        <taxon>Malvales</taxon>
        <taxon>Malvaceae</taxon>
        <taxon>Malvoideae</taxon>
        <taxon>Gossypium</taxon>
    </lineage>
</organism>
<feature type="compositionally biased region" description="Basic and acidic residues" evidence="1">
    <location>
        <begin position="23"/>
        <end position="38"/>
    </location>
</feature>
<dbReference type="PANTHER" id="PTHR33067:SF31">
    <property type="entry name" value="RNA-DIRECTED DNA POLYMERASE"/>
    <property type="match status" value="1"/>
</dbReference>
<reference evidence="3" key="1">
    <citation type="journal article" date="2019" name="Plant Biotechnol. J.">
        <title>Genome sequencing of the Australian wild diploid species Gossypium australe highlights disease resistance and delayed gland morphogenesis.</title>
        <authorList>
            <person name="Cai Y."/>
            <person name="Cai X."/>
            <person name="Wang Q."/>
            <person name="Wang P."/>
            <person name="Zhang Y."/>
            <person name="Cai C."/>
            <person name="Xu Y."/>
            <person name="Wang K."/>
            <person name="Zhou Z."/>
            <person name="Wang C."/>
            <person name="Geng S."/>
            <person name="Li B."/>
            <person name="Dong Q."/>
            <person name="Hou Y."/>
            <person name="Wang H."/>
            <person name="Ai P."/>
            <person name="Liu Z."/>
            <person name="Yi F."/>
            <person name="Sun M."/>
            <person name="An G."/>
            <person name="Cheng J."/>
            <person name="Zhang Y."/>
            <person name="Shi Q."/>
            <person name="Xie Y."/>
            <person name="Shi X."/>
            <person name="Chang Y."/>
            <person name="Huang F."/>
            <person name="Chen Y."/>
            <person name="Hong S."/>
            <person name="Mi L."/>
            <person name="Sun Q."/>
            <person name="Zhang L."/>
            <person name="Zhou B."/>
            <person name="Peng R."/>
            <person name="Zhang X."/>
            <person name="Liu F."/>
        </authorList>
    </citation>
    <scope>NUCLEOTIDE SEQUENCE [LARGE SCALE GENOMIC DNA]</scope>
    <source>
        <strain evidence="3">cv. PA1801</strain>
    </source>
</reference>
<dbReference type="OrthoDB" id="781949at2759"/>
<name>A0A5B6VUM1_9ROSI</name>
<gene>
    <name evidence="2" type="ORF">EPI10_023314</name>
</gene>
<dbReference type="Proteomes" id="UP000325315">
    <property type="component" value="Unassembled WGS sequence"/>
</dbReference>
<dbReference type="InterPro" id="IPR021109">
    <property type="entry name" value="Peptidase_aspartic_dom_sf"/>
</dbReference>
<evidence type="ECO:0000256" key="1">
    <source>
        <dbReference type="SAM" id="MobiDB-lite"/>
    </source>
</evidence>
<feature type="compositionally biased region" description="Acidic residues" evidence="1">
    <location>
        <begin position="39"/>
        <end position="63"/>
    </location>
</feature>
<accession>A0A5B6VUM1</accession>
<evidence type="ECO:0000313" key="2">
    <source>
        <dbReference type="EMBL" id="KAA3472891.1"/>
    </source>
</evidence>
<dbReference type="PANTHER" id="PTHR33067">
    <property type="entry name" value="RNA-DIRECTED DNA POLYMERASE-RELATED"/>
    <property type="match status" value="1"/>
</dbReference>
<keyword evidence="3" id="KW-1185">Reference proteome</keyword>
<dbReference type="EMBL" id="SMMG02000005">
    <property type="protein sequence ID" value="KAA3472891.1"/>
    <property type="molecule type" value="Genomic_DNA"/>
</dbReference>
<evidence type="ECO:0000313" key="3">
    <source>
        <dbReference type="Proteomes" id="UP000325315"/>
    </source>
</evidence>
<proteinExistence type="predicted"/>